<dbReference type="AlphaFoldDB" id="A0A382FTF6"/>
<evidence type="ECO:0008006" key="3">
    <source>
        <dbReference type="Google" id="ProtNLM"/>
    </source>
</evidence>
<evidence type="ECO:0000313" key="2">
    <source>
        <dbReference type="EMBL" id="SVB66270.1"/>
    </source>
</evidence>
<name>A0A382FTF6_9ZZZZ</name>
<dbReference type="GO" id="GO:0003677">
    <property type="term" value="F:DNA binding"/>
    <property type="evidence" value="ECO:0007669"/>
    <property type="project" value="InterPro"/>
</dbReference>
<dbReference type="SUPFAM" id="SSF46689">
    <property type="entry name" value="Homeodomain-like"/>
    <property type="match status" value="1"/>
</dbReference>
<gene>
    <name evidence="2" type="ORF">METZ01_LOCUS219124</name>
</gene>
<organism evidence="2">
    <name type="scientific">marine metagenome</name>
    <dbReference type="NCBI Taxonomy" id="408172"/>
    <lineage>
        <taxon>unclassified sequences</taxon>
        <taxon>metagenomes</taxon>
        <taxon>ecological metagenomes</taxon>
    </lineage>
</organism>
<protein>
    <recommendedName>
        <fullName evidence="3">Transposase</fullName>
    </recommendedName>
</protein>
<dbReference type="InterPro" id="IPR002514">
    <property type="entry name" value="Transposase_8"/>
</dbReference>
<proteinExistence type="predicted"/>
<dbReference type="GO" id="GO:0006313">
    <property type="term" value="P:DNA transposition"/>
    <property type="evidence" value="ECO:0007669"/>
    <property type="project" value="InterPro"/>
</dbReference>
<dbReference type="InterPro" id="IPR009057">
    <property type="entry name" value="Homeodomain-like_sf"/>
</dbReference>
<accession>A0A382FTF6</accession>
<reference evidence="2" key="1">
    <citation type="submission" date="2018-05" db="EMBL/GenBank/DDBJ databases">
        <authorList>
            <person name="Lanie J.A."/>
            <person name="Ng W.-L."/>
            <person name="Kazmierczak K.M."/>
            <person name="Andrzejewski T.M."/>
            <person name="Davidsen T.M."/>
            <person name="Wayne K.J."/>
            <person name="Tettelin H."/>
            <person name="Glass J.I."/>
            <person name="Rusch D."/>
            <person name="Podicherti R."/>
            <person name="Tsui H.-C.T."/>
            <person name="Winkler M.E."/>
        </authorList>
    </citation>
    <scope>NUCLEOTIDE SEQUENCE</scope>
</reference>
<keyword evidence="1" id="KW-0175">Coiled coil</keyword>
<dbReference type="EMBL" id="UINC01051747">
    <property type="protein sequence ID" value="SVB66270.1"/>
    <property type="molecule type" value="Genomic_DNA"/>
</dbReference>
<dbReference type="GO" id="GO:0004803">
    <property type="term" value="F:transposase activity"/>
    <property type="evidence" value="ECO:0007669"/>
    <property type="project" value="InterPro"/>
</dbReference>
<evidence type="ECO:0000256" key="1">
    <source>
        <dbReference type="SAM" id="Coils"/>
    </source>
</evidence>
<dbReference type="Pfam" id="PF01527">
    <property type="entry name" value="HTH_Tnp_1"/>
    <property type="match status" value="1"/>
</dbReference>
<sequence length="101" mass="11434">MSESPRNYLSAADKVLAVKRHLLEGVEVSTICEELFINPNRFYEWQEKLFTNGAEALSPSKESKAIKKKIDKLEAKIKQKDQVVVELASELIDVKKKSGDL</sequence>
<feature type="coiled-coil region" evidence="1">
    <location>
        <begin position="63"/>
        <end position="90"/>
    </location>
</feature>